<evidence type="ECO:0000256" key="2">
    <source>
        <dbReference type="SAM" id="Phobius"/>
    </source>
</evidence>
<feature type="compositionally biased region" description="Low complexity" evidence="1">
    <location>
        <begin position="109"/>
        <end position="149"/>
    </location>
</feature>
<evidence type="ECO:0000256" key="1">
    <source>
        <dbReference type="SAM" id="MobiDB-lite"/>
    </source>
</evidence>
<dbReference type="EMBL" id="MTYH01000104">
    <property type="protein sequence ID" value="PNP38449.1"/>
    <property type="molecule type" value="Genomic_DNA"/>
</dbReference>
<sequence length="473" mass="50544">MSTLPSYEAAGPGAPSEGGYSALEVNHRLSGTTAPEVYGAYDGLEVVNGEMIDASNKIKADTEAAVEEPLPQRSPQRKKLWLIVGAVALVLVIVAAVVGGVVGSRHHNNTTTASSSSDPSSTSSSTSSSSTPSPTPSSTSPNAAHSSSSLSVTGWWTTTSSYSIRLFYQGKDGHLRMIGYDSTDGMWSTVTTLPGPDVRLGSPIATCNYNTTVYFSSAVTSGNNYTQTDVFYVDKLGQIQEWEVQETPGAATRNMNGTISSLGLKPGPYSRLATYWPSLIFQDDLGQLQETYYTTSSKWLQNPLSISPQNHSALAEIVYSASSARKGGGNFIYQGDDQKLQAEGRSSSTTSLKADAPAVAVPSESPIGAFSVPRTSKADSPMNTYILWQNKTDGIQITWMDDDKGWQTTSAPDSFGNPDKGTDIACLMPSAFSYTPLQSKYDMARCYYLVDGRIREVKYDGSSWSVVGNVPLG</sequence>
<dbReference type="OrthoDB" id="3800077at2759"/>
<proteinExistence type="predicted"/>
<gene>
    <name evidence="3" type="ORF">TGAMA5MH_09530</name>
</gene>
<dbReference type="AlphaFoldDB" id="A0A2K0SYU9"/>
<keyword evidence="2" id="KW-1133">Transmembrane helix</keyword>
<keyword evidence="2" id="KW-0812">Transmembrane</keyword>
<evidence type="ECO:0008006" key="5">
    <source>
        <dbReference type="Google" id="ProtNLM"/>
    </source>
</evidence>
<dbReference type="SUPFAM" id="SSF89372">
    <property type="entry name" value="Fucose-specific lectin"/>
    <property type="match status" value="1"/>
</dbReference>
<name>A0A2K0SYU9_9HYPO</name>
<organism evidence="3 4">
    <name type="scientific">Trichoderma gamsii</name>
    <dbReference type="NCBI Taxonomy" id="398673"/>
    <lineage>
        <taxon>Eukaryota</taxon>
        <taxon>Fungi</taxon>
        <taxon>Dikarya</taxon>
        <taxon>Ascomycota</taxon>
        <taxon>Pezizomycotina</taxon>
        <taxon>Sordariomycetes</taxon>
        <taxon>Hypocreomycetidae</taxon>
        <taxon>Hypocreales</taxon>
        <taxon>Hypocreaceae</taxon>
        <taxon>Trichoderma</taxon>
    </lineage>
</organism>
<keyword evidence="2" id="KW-0472">Membrane</keyword>
<feature type="region of interest" description="Disordered" evidence="1">
    <location>
        <begin position="105"/>
        <end position="149"/>
    </location>
</feature>
<feature type="transmembrane region" description="Helical" evidence="2">
    <location>
        <begin position="80"/>
        <end position="102"/>
    </location>
</feature>
<reference evidence="3 4" key="1">
    <citation type="submission" date="2017-02" db="EMBL/GenBank/DDBJ databases">
        <title>Genomes of Trichoderma spp. with biocontrol activity.</title>
        <authorList>
            <person name="Gardiner D."/>
            <person name="Kazan K."/>
            <person name="Vos C."/>
            <person name="Harvey P."/>
        </authorList>
    </citation>
    <scope>NUCLEOTIDE SEQUENCE [LARGE SCALE GENOMIC DNA]</scope>
    <source>
        <strain evidence="3 4">A5MH</strain>
    </source>
</reference>
<protein>
    <recommendedName>
        <fullName evidence="5">Fucose-specific lectin</fullName>
    </recommendedName>
</protein>
<dbReference type="Proteomes" id="UP000236546">
    <property type="component" value="Unassembled WGS sequence"/>
</dbReference>
<evidence type="ECO:0000313" key="3">
    <source>
        <dbReference type="EMBL" id="PNP38449.1"/>
    </source>
</evidence>
<evidence type="ECO:0000313" key="4">
    <source>
        <dbReference type="Proteomes" id="UP000236546"/>
    </source>
</evidence>
<comment type="caution">
    <text evidence="3">The sequence shown here is derived from an EMBL/GenBank/DDBJ whole genome shotgun (WGS) entry which is preliminary data.</text>
</comment>
<accession>A0A2K0SYU9</accession>
<dbReference type="Gene3D" id="2.120.10.70">
    <property type="entry name" value="Fucose-specific lectin"/>
    <property type="match status" value="2"/>
</dbReference>